<feature type="transmembrane region" description="Helical" evidence="1">
    <location>
        <begin position="15"/>
        <end position="35"/>
    </location>
</feature>
<feature type="transmembrane region" description="Helical" evidence="1">
    <location>
        <begin position="71"/>
        <end position="93"/>
    </location>
</feature>
<dbReference type="OrthoDB" id="8216754at2"/>
<feature type="transmembrane region" description="Helical" evidence="1">
    <location>
        <begin position="41"/>
        <end position="59"/>
    </location>
</feature>
<sequence length="201" mass="22378">MQTIAFQKNNVERRITLIVVFWGIASFLLGYYGFFASIPRPIFGGVVVSILIILIVVYQNNHTFHEFCNAIPLKAIALFHAWRIFAGWVFLSFSGVLSETFINNASYGDIISGFLGLAVFALGHTKLNYYIFNIIGLLDFVLAVGTGITLTILGDDGMSPIIQLPLIMIPLFGVPLSGFTHFISLSRLLKMKHKNLTDIME</sequence>
<feature type="transmembrane region" description="Helical" evidence="1">
    <location>
        <begin position="105"/>
        <end position="123"/>
    </location>
</feature>
<reference evidence="2 3" key="1">
    <citation type="submission" date="2016-10" db="EMBL/GenBank/DDBJ databases">
        <authorList>
            <person name="de Groot N.N."/>
        </authorList>
    </citation>
    <scope>NUCLEOTIDE SEQUENCE [LARGE SCALE GENOMIC DNA]</scope>
    <source>
        <strain>GEY</strain>
        <strain evidence="3">DSM 9560</strain>
    </source>
</reference>
<dbReference type="EMBL" id="FONY01000010">
    <property type="protein sequence ID" value="SFE92895.1"/>
    <property type="molecule type" value="Genomic_DNA"/>
</dbReference>
<keyword evidence="1" id="KW-0472">Membrane</keyword>
<accession>A0A1I2EJ54</accession>
<evidence type="ECO:0000256" key="1">
    <source>
        <dbReference type="SAM" id="Phobius"/>
    </source>
</evidence>
<keyword evidence="1" id="KW-0812">Transmembrane</keyword>
<keyword evidence="1" id="KW-1133">Transmembrane helix</keyword>
<keyword evidence="3" id="KW-1185">Reference proteome</keyword>
<dbReference type="STRING" id="1003.SAMN04488541_101049"/>
<protein>
    <submittedName>
        <fullName evidence="2">Uncharacterized protein</fullName>
    </submittedName>
</protein>
<dbReference type="RefSeq" id="WP_091542477.1">
    <property type="nucleotide sequence ID" value="NZ_FONY01000010.1"/>
</dbReference>
<feature type="transmembrane region" description="Helical" evidence="1">
    <location>
        <begin position="166"/>
        <end position="185"/>
    </location>
</feature>
<dbReference type="AlphaFoldDB" id="A0A1I2EJ54"/>
<dbReference type="Proteomes" id="UP000199513">
    <property type="component" value="Unassembled WGS sequence"/>
</dbReference>
<name>A0A1I2EJ54_9BACT</name>
<feature type="transmembrane region" description="Helical" evidence="1">
    <location>
        <begin position="130"/>
        <end position="154"/>
    </location>
</feature>
<gene>
    <name evidence="2" type="ORF">SAMN04488541_101049</name>
</gene>
<evidence type="ECO:0000313" key="3">
    <source>
        <dbReference type="Proteomes" id="UP000199513"/>
    </source>
</evidence>
<organism evidence="2 3">
    <name type="scientific">Thermoflexibacter ruber</name>
    <dbReference type="NCBI Taxonomy" id="1003"/>
    <lineage>
        <taxon>Bacteria</taxon>
        <taxon>Pseudomonadati</taxon>
        <taxon>Bacteroidota</taxon>
        <taxon>Cytophagia</taxon>
        <taxon>Cytophagales</taxon>
        <taxon>Thermoflexibacteraceae</taxon>
        <taxon>Thermoflexibacter</taxon>
    </lineage>
</organism>
<proteinExistence type="predicted"/>
<evidence type="ECO:0000313" key="2">
    <source>
        <dbReference type="EMBL" id="SFE92895.1"/>
    </source>
</evidence>